<feature type="non-terminal residue" evidence="3">
    <location>
        <position position="1"/>
    </location>
</feature>
<dbReference type="InterPro" id="IPR039272">
    <property type="entry name" value="CLEC16A/TT9"/>
</dbReference>
<name>A0A821VC90_9BILA</name>
<dbReference type="GO" id="GO:0007034">
    <property type="term" value="P:vacuolar transport"/>
    <property type="evidence" value="ECO:0007669"/>
    <property type="project" value="TreeGrafter"/>
</dbReference>
<reference evidence="3" key="1">
    <citation type="submission" date="2021-02" db="EMBL/GenBank/DDBJ databases">
        <authorList>
            <person name="Nowell W R."/>
        </authorList>
    </citation>
    <scope>NUCLEOTIDE SEQUENCE</scope>
</reference>
<keyword evidence="1" id="KW-0072">Autophagy</keyword>
<comment type="caution">
    <text evidence="3">The sequence shown here is derived from an EMBL/GenBank/DDBJ whole genome shotgun (WGS) entry which is preliminary data.</text>
</comment>
<dbReference type="GO" id="GO:0016197">
    <property type="term" value="P:endosomal transport"/>
    <property type="evidence" value="ECO:0007669"/>
    <property type="project" value="TreeGrafter"/>
</dbReference>
<feature type="domain" description="FPL" evidence="2">
    <location>
        <begin position="51"/>
        <end position="114"/>
    </location>
</feature>
<gene>
    <name evidence="3" type="ORF">QYT958_LOCUS30885</name>
</gene>
<accession>A0A821VC90</accession>
<protein>
    <recommendedName>
        <fullName evidence="2">FPL domain-containing protein</fullName>
    </recommendedName>
</protein>
<dbReference type="GO" id="GO:0005794">
    <property type="term" value="C:Golgi apparatus"/>
    <property type="evidence" value="ECO:0007669"/>
    <property type="project" value="TreeGrafter"/>
</dbReference>
<evidence type="ECO:0000259" key="2">
    <source>
        <dbReference type="Pfam" id="PF09758"/>
    </source>
</evidence>
<dbReference type="GO" id="GO:0006914">
    <property type="term" value="P:autophagy"/>
    <property type="evidence" value="ECO:0007669"/>
    <property type="project" value="UniProtKB-KW"/>
</dbReference>
<evidence type="ECO:0000256" key="1">
    <source>
        <dbReference type="ARBA" id="ARBA00023006"/>
    </source>
</evidence>
<dbReference type="EMBL" id="CAJOBR010011804">
    <property type="protein sequence ID" value="CAF4903859.1"/>
    <property type="molecule type" value="Genomic_DNA"/>
</dbReference>
<evidence type="ECO:0000313" key="4">
    <source>
        <dbReference type="Proteomes" id="UP000663848"/>
    </source>
</evidence>
<dbReference type="GO" id="GO:0005770">
    <property type="term" value="C:late endosome"/>
    <property type="evidence" value="ECO:0007669"/>
    <property type="project" value="TreeGrafter"/>
</dbReference>
<proteinExistence type="predicted"/>
<dbReference type="InterPro" id="IPR019155">
    <property type="entry name" value="CLEC16A/TT9_N"/>
</dbReference>
<evidence type="ECO:0000313" key="3">
    <source>
        <dbReference type="EMBL" id="CAF4903859.1"/>
    </source>
</evidence>
<dbReference type="PANTHER" id="PTHR21481:SF0">
    <property type="entry name" value="PROTEIN CLEC16A"/>
    <property type="match status" value="1"/>
</dbReference>
<dbReference type="GO" id="GO:1901096">
    <property type="term" value="P:regulation of autophagosome maturation"/>
    <property type="evidence" value="ECO:0007669"/>
    <property type="project" value="TreeGrafter"/>
</dbReference>
<dbReference type="Proteomes" id="UP000663848">
    <property type="component" value="Unassembled WGS sequence"/>
</dbReference>
<sequence length="114" mass="13414">MSVFTRAKNGLFGQTKPRNPHSIENLKYLCGVLNRNPIVSDANRDLLIETLRFISEILIWGDQNDSSVFDYFLERGMLTYFLNYMRQKHGRYICVQVLQTLNILFENIRHETSL</sequence>
<organism evidence="3 4">
    <name type="scientific">Rotaria socialis</name>
    <dbReference type="NCBI Taxonomy" id="392032"/>
    <lineage>
        <taxon>Eukaryota</taxon>
        <taxon>Metazoa</taxon>
        <taxon>Spiralia</taxon>
        <taxon>Gnathifera</taxon>
        <taxon>Rotifera</taxon>
        <taxon>Eurotatoria</taxon>
        <taxon>Bdelloidea</taxon>
        <taxon>Philodinida</taxon>
        <taxon>Philodinidae</taxon>
        <taxon>Rotaria</taxon>
    </lineage>
</organism>
<dbReference type="AlphaFoldDB" id="A0A821VC90"/>
<dbReference type="Pfam" id="PF09758">
    <property type="entry name" value="FPL"/>
    <property type="match status" value="1"/>
</dbReference>
<dbReference type="PANTHER" id="PTHR21481">
    <property type="entry name" value="PROTEIN CLEC16A"/>
    <property type="match status" value="1"/>
</dbReference>